<evidence type="ECO:0000313" key="10">
    <source>
        <dbReference type="Proteomes" id="UP000030671"/>
    </source>
</evidence>
<gene>
    <name evidence="9" type="ORF">HETIRDRAFT_64447</name>
</gene>
<dbReference type="InterPro" id="IPR017141">
    <property type="entry name" value="Pept_M20_carboxypep"/>
</dbReference>
<dbReference type="PROSITE" id="PS00758">
    <property type="entry name" value="ARGE_DAPE_CPG2_1"/>
    <property type="match status" value="1"/>
</dbReference>
<feature type="domain" description="Peptidase M20 dimerisation" evidence="8">
    <location>
        <begin position="233"/>
        <end position="389"/>
    </location>
</feature>
<dbReference type="GO" id="GO:0000328">
    <property type="term" value="C:fungal-type vacuole lumen"/>
    <property type="evidence" value="ECO:0007669"/>
    <property type="project" value="TreeGrafter"/>
</dbReference>
<dbReference type="InterPro" id="IPR036264">
    <property type="entry name" value="Bact_exopeptidase_dim_dom"/>
</dbReference>
<dbReference type="Pfam" id="PF01546">
    <property type="entry name" value="Peptidase_M20"/>
    <property type="match status" value="1"/>
</dbReference>
<evidence type="ECO:0000256" key="6">
    <source>
        <dbReference type="PIRSR" id="PIRSR037217-1"/>
    </source>
</evidence>
<dbReference type="KEGG" id="hir:HETIRDRAFT_64447"/>
<dbReference type="PANTHER" id="PTHR45962">
    <property type="entry name" value="N-FATTY-ACYL-AMINO ACID SYNTHASE/HYDROLASE PM20D1"/>
    <property type="match status" value="1"/>
</dbReference>
<dbReference type="OrthoDB" id="3064516at2759"/>
<dbReference type="FunFam" id="3.40.630.10:FF:000027">
    <property type="entry name" value="N-fatty-acyl-amino acid synthase/hydrolase PM20D1"/>
    <property type="match status" value="1"/>
</dbReference>
<dbReference type="Pfam" id="PF07687">
    <property type="entry name" value="M20_dimer"/>
    <property type="match status" value="1"/>
</dbReference>
<evidence type="ECO:0000256" key="5">
    <source>
        <dbReference type="ARBA" id="ARBA00022833"/>
    </source>
</evidence>
<feature type="active site" description="Proton acceptor" evidence="6">
    <location>
        <position position="186"/>
    </location>
</feature>
<dbReference type="InterPro" id="IPR011650">
    <property type="entry name" value="Peptidase_M20_dimer"/>
</dbReference>
<dbReference type="GeneID" id="20678680"/>
<keyword evidence="10" id="KW-1185">Reference proteome</keyword>
<dbReference type="STRING" id="747525.W4K015"/>
<dbReference type="SUPFAM" id="SSF53187">
    <property type="entry name" value="Zn-dependent exopeptidases"/>
    <property type="match status" value="1"/>
</dbReference>
<evidence type="ECO:0000256" key="3">
    <source>
        <dbReference type="ARBA" id="ARBA00022723"/>
    </source>
</evidence>
<dbReference type="InterPro" id="IPR047177">
    <property type="entry name" value="Pept_M20A"/>
</dbReference>
<dbReference type="eggNOG" id="KOG2275">
    <property type="taxonomic scope" value="Eukaryota"/>
</dbReference>
<dbReference type="InterPro" id="IPR002933">
    <property type="entry name" value="Peptidase_M20"/>
</dbReference>
<proteinExistence type="inferred from homology"/>
<dbReference type="GO" id="GO:0004181">
    <property type="term" value="F:metallocarboxypeptidase activity"/>
    <property type="evidence" value="ECO:0007669"/>
    <property type="project" value="InterPro"/>
</dbReference>
<dbReference type="InterPro" id="IPR001261">
    <property type="entry name" value="ArgE/DapE_CS"/>
</dbReference>
<evidence type="ECO:0000313" key="9">
    <source>
        <dbReference type="EMBL" id="ETW79137.1"/>
    </source>
</evidence>
<reference evidence="9 10" key="1">
    <citation type="journal article" date="2012" name="New Phytol.">
        <title>Insight into trade-off between wood decay and parasitism from the genome of a fungal forest pathogen.</title>
        <authorList>
            <person name="Olson A."/>
            <person name="Aerts A."/>
            <person name="Asiegbu F."/>
            <person name="Belbahri L."/>
            <person name="Bouzid O."/>
            <person name="Broberg A."/>
            <person name="Canback B."/>
            <person name="Coutinho P.M."/>
            <person name="Cullen D."/>
            <person name="Dalman K."/>
            <person name="Deflorio G."/>
            <person name="van Diepen L.T."/>
            <person name="Dunand C."/>
            <person name="Duplessis S."/>
            <person name="Durling M."/>
            <person name="Gonthier P."/>
            <person name="Grimwood J."/>
            <person name="Fossdal C.G."/>
            <person name="Hansson D."/>
            <person name="Henrissat B."/>
            <person name="Hietala A."/>
            <person name="Himmelstrand K."/>
            <person name="Hoffmeister D."/>
            <person name="Hogberg N."/>
            <person name="James T.Y."/>
            <person name="Karlsson M."/>
            <person name="Kohler A."/>
            <person name="Kues U."/>
            <person name="Lee Y.H."/>
            <person name="Lin Y.C."/>
            <person name="Lind M."/>
            <person name="Lindquist E."/>
            <person name="Lombard V."/>
            <person name="Lucas S."/>
            <person name="Lunden K."/>
            <person name="Morin E."/>
            <person name="Murat C."/>
            <person name="Park J."/>
            <person name="Raffaello T."/>
            <person name="Rouze P."/>
            <person name="Salamov A."/>
            <person name="Schmutz J."/>
            <person name="Solheim H."/>
            <person name="Stahlberg J."/>
            <person name="Velez H."/>
            <person name="de Vries R.P."/>
            <person name="Wiebenga A."/>
            <person name="Woodward S."/>
            <person name="Yakovlev I."/>
            <person name="Garbelotto M."/>
            <person name="Martin F."/>
            <person name="Grigoriev I.V."/>
            <person name="Stenlid J."/>
        </authorList>
    </citation>
    <scope>NUCLEOTIDE SEQUENCE [LARGE SCALE GENOMIC DNA]</scope>
    <source>
        <strain evidence="9 10">TC 32-1</strain>
    </source>
</reference>
<feature type="active site" evidence="6">
    <location>
        <position position="119"/>
    </location>
</feature>
<keyword evidence="4" id="KW-0378">Hydrolase</keyword>
<dbReference type="Gene3D" id="3.30.70.360">
    <property type="match status" value="1"/>
</dbReference>
<dbReference type="GO" id="GO:0046872">
    <property type="term" value="F:metal ion binding"/>
    <property type="evidence" value="ECO:0007669"/>
    <property type="project" value="UniProtKB-KW"/>
</dbReference>
<sequence>MKSANAQICPQVEPLYPTKHAELWTSLGDTFGSSAFKDRAIDWLSGAVQVPTESYDNMDPVGIDPRWDAFRPFHAYLSQNFPLVHSTLQITKVNTYGLVYAWKGSDESLKPLMLTAHQDVVPVDPSTVSDWEHPPYSGFYDGEIIWGRGSSDDKSALISIMSTIESFLETQFQPTRTILLAFGFDEESDGLNGAGKLAEYLLSTYGENAFAAVIDEGGGFGERHGTIVATAGIAEKGYLDTMIEVATPGGHSSIPPSHTSIGILSALIVEIEAHPFEVHLSRDMPIYANVQCAGAHGKDISPRLRALIEASVADDHALRELEGIVFDDPAFAASVYKALASTSQAIDLVQGGVKTNALPENAWAVINHRISTSSSVGQTVQHDTDILKPLAERFNLNYTAFGTHVSPRDTGAPTRGTLVLRDPWHTALEPAPITPTGPDAVPYRILSGSIKATYNAHRGIHGDNIVVSPGHNPGNTDTRYYWKLSPHIIRYNHKNAGDGQASLPSGIHTVNEHIRADDYVEMIRFFATLILNFDESAEL</sequence>
<dbReference type="InParanoid" id="W4K015"/>
<feature type="binding site" evidence="7">
    <location>
        <position position="152"/>
    </location>
    <ligand>
        <name>Zn(2+)</name>
        <dbReference type="ChEBI" id="CHEBI:29105"/>
        <label>1</label>
    </ligand>
</feature>
<comment type="similarity">
    <text evidence="1">Belongs to the peptidase M20A family.</text>
</comment>
<dbReference type="PROSITE" id="PS00759">
    <property type="entry name" value="ARGE_DAPE_CPG2_2"/>
    <property type="match status" value="1"/>
</dbReference>
<feature type="binding site" evidence="7">
    <location>
        <position position="152"/>
    </location>
    <ligand>
        <name>Zn(2+)</name>
        <dbReference type="ChEBI" id="CHEBI:29105"/>
        <label>2</label>
    </ligand>
</feature>
<organism evidence="9 10">
    <name type="scientific">Heterobasidion irregulare (strain TC 32-1)</name>
    <dbReference type="NCBI Taxonomy" id="747525"/>
    <lineage>
        <taxon>Eukaryota</taxon>
        <taxon>Fungi</taxon>
        <taxon>Dikarya</taxon>
        <taxon>Basidiomycota</taxon>
        <taxon>Agaricomycotina</taxon>
        <taxon>Agaricomycetes</taxon>
        <taxon>Russulales</taxon>
        <taxon>Bondarzewiaceae</taxon>
        <taxon>Heterobasidion</taxon>
        <taxon>Heterobasidion annosum species complex</taxon>
    </lineage>
</organism>
<dbReference type="EMBL" id="KI925461">
    <property type="protein sequence ID" value="ETW79137.1"/>
    <property type="molecule type" value="Genomic_DNA"/>
</dbReference>
<evidence type="ECO:0000256" key="4">
    <source>
        <dbReference type="ARBA" id="ARBA00022801"/>
    </source>
</evidence>
<dbReference type="MEROPS" id="M20.002"/>
<dbReference type="Gene3D" id="1.10.150.900">
    <property type="match status" value="1"/>
</dbReference>
<dbReference type="GO" id="GO:0051603">
    <property type="term" value="P:proteolysis involved in protein catabolic process"/>
    <property type="evidence" value="ECO:0007669"/>
    <property type="project" value="TreeGrafter"/>
</dbReference>
<evidence type="ECO:0000256" key="7">
    <source>
        <dbReference type="PIRSR" id="PIRSR037217-2"/>
    </source>
</evidence>
<dbReference type="FunCoup" id="W4K015">
    <property type="interactions" value="9"/>
</dbReference>
<name>W4K015_HETIT</name>
<feature type="binding site" evidence="7">
    <location>
        <position position="215"/>
    </location>
    <ligand>
        <name>Zn(2+)</name>
        <dbReference type="ChEBI" id="CHEBI:29105"/>
        <label>2</label>
    </ligand>
</feature>
<feature type="binding site" evidence="7">
    <location>
        <position position="508"/>
    </location>
    <ligand>
        <name>Zn(2+)</name>
        <dbReference type="ChEBI" id="CHEBI:29105"/>
        <label>1</label>
    </ligand>
</feature>
<accession>W4K015</accession>
<dbReference type="HOGENOM" id="CLU_021802_11_0_1"/>
<dbReference type="AlphaFoldDB" id="W4K015"/>
<protein>
    <submittedName>
        <fullName evidence="9">Metallo peptidase M20</fullName>
    </submittedName>
</protein>
<keyword evidence="5 7" id="KW-0862">Zinc</keyword>
<dbReference type="Gene3D" id="3.40.630.10">
    <property type="entry name" value="Zn peptidases"/>
    <property type="match status" value="1"/>
</dbReference>
<feature type="binding site" evidence="7">
    <location>
        <position position="187"/>
    </location>
    <ligand>
        <name>Zn(2+)</name>
        <dbReference type="ChEBI" id="CHEBI:29105"/>
        <label>1</label>
    </ligand>
</feature>
<dbReference type="SUPFAM" id="SSF55031">
    <property type="entry name" value="Bacterial exopeptidase dimerisation domain"/>
    <property type="match status" value="1"/>
</dbReference>
<evidence type="ECO:0000256" key="2">
    <source>
        <dbReference type="ARBA" id="ARBA00022670"/>
    </source>
</evidence>
<evidence type="ECO:0000256" key="1">
    <source>
        <dbReference type="ARBA" id="ARBA00006247"/>
    </source>
</evidence>
<dbReference type="PANTHER" id="PTHR45962:SF1">
    <property type="entry name" value="N-FATTY-ACYL-AMINO ACID SYNTHASE_HYDROLASE PM20D1"/>
    <property type="match status" value="1"/>
</dbReference>
<dbReference type="PIRSF" id="PIRSF037217">
    <property type="entry name" value="Carboxypeptidase_S"/>
    <property type="match status" value="1"/>
</dbReference>
<keyword evidence="3 7" id="KW-0479">Metal-binding</keyword>
<dbReference type="RefSeq" id="XP_009548817.1">
    <property type="nucleotide sequence ID" value="XM_009550522.1"/>
</dbReference>
<keyword evidence="2" id="KW-0645">Protease</keyword>
<dbReference type="CDD" id="cd05674">
    <property type="entry name" value="M20_yscS"/>
    <property type="match status" value="1"/>
</dbReference>
<evidence type="ECO:0000259" key="8">
    <source>
        <dbReference type="Pfam" id="PF07687"/>
    </source>
</evidence>
<dbReference type="Proteomes" id="UP000030671">
    <property type="component" value="Unassembled WGS sequence"/>
</dbReference>
<feature type="binding site" evidence="7">
    <location>
        <position position="117"/>
    </location>
    <ligand>
        <name>Zn(2+)</name>
        <dbReference type="ChEBI" id="CHEBI:29105"/>
        <label>2</label>
    </ligand>
</feature>